<gene>
    <name evidence="2" type="ORF">ACHAXA_010668</name>
</gene>
<feature type="region of interest" description="Disordered" evidence="1">
    <location>
        <begin position="150"/>
        <end position="195"/>
    </location>
</feature>
<evidence type="ECO:0000313" key="2">
    <source>
        <dbReference type="EMBL" id="KAL3822885.1"/>
    </source>
</evidence>
<dbReference type="EMBL" id="JALLPB020000051">
    <property type="protein sequence ID" value="KAL3822885.1"/>
    <property type="molecule type" value="Genomic_DNA"/>
</dbReference>
<evidence type="ECO:0000313" key="3">
    <source>
        <dbReference type="Proteomes" id="UP001530377"/>
    </source>
</evidence>
<comment type="caution">
    <text evidence="2">The sequence shown here is derived from an EMBL/GenBank/DDBJ whole genome shotgun (WGS) entry which is preliminary data.</text>
</comment>
<organism evidence="2 3">
    <name type="scientific">Cyclostephanos tholiformis</name>
    <dbReference type="NCBI Taxonomy" id="382380"/>
    <lineage>
        <taxon>Eukaryota</taxon>
        <taxon>Sar</taxon>
        <taxon>Stramenopiles</taxon>
        <taxon>Ochrophyta</taxon>
        <taxon>Bacillariophyta</taxon>
        <taxon>Coscinodiscophyceae</taxon>
        <taxon>Thalassiosirophycidae</taxon>
        <taxon>Stephanodiscales</taxon>
        <taxon>Stephanodiscaceae</taxon>
        <taxon>Cyclostephanos</taxon>
    </lineage>
</organism>
<reference evidence="2 3" key="1">
    <citation type="submission" date="2024-10" db="EMBL/GenBank/DDBJ databases">
        <title>Updated reference genomes for cyclostephanoid diatoms.</title>
        <authorList>
            <person name="Roberts W.R."/>
            <person name="Alverson A.J."/>
        </authorList>
    </citation>
    <scope>NUCLEOTIDE SEQUENCE [LARGE SCALE GENOMIC DNA]</scope>
    <source>
        <strain evidence="2 3">AJA228-03</strain>
    </source>
</reference>
<name>A0ABD3SEJ7_9STRA</name>
<evidence type="ECO:0000256" key="1">
    <source>
        <dbReference type="SAM" id="MobiDB-lite"/>
    </source>
</evidence>
<feature type="compositionally biased region" description="Basic and acidic residues" evidence="1">
    <location>
        <begin position="176"/>
        <end position="193"/>
    </location>
</feature>
<feature type="region of interest" description="Disordered" evidence="1">
    <location>
        <begin position="88"/>
        <end position="126"/>
    </location>
</feature>
<dbReference type="Proteomes" id="UP001530377">
    <property type="component" value="Unassembled WGS sequence"/>
</dbReference>
<proteinExistence type="predicted"/>
<keyword evidence="3" id="KW-1185">Reference proteome</keyword>
<dbReference type="AlphaFoldDB" id="A0ABD3SEJ7"/>
<accession>A0ABD3SEJ7</accession>
<protein>
    <submittedName>
        <fullName evidence="2">Uncharacterized protein</fullName>
    </submittedName>
</protein>
<feature type="compositionally biased region" description="Polar residues" evidence="1">
    <location>
        <begin position="91"/>
        <end position="101"/>
    </location>
</feature>
<sequence>MALPPIPESPSRKLPKPSQVTPRVGMHLYQNETEDDDVSVLTFGTLNAKENSSSYVRSSRELLERMILENNNTGDDDRNILTRISEEGASENASCYSTTGCDRSPSSKLSKKKEENEGTDADDTTVAESILESADKVLLSIVSSSYCNRRRKTESSESHESPAPQPHPKHPSPYRMAKEDSSPKESISEKENQLEVSSNFLNSYFRDEKMKHSGDYSDKGKYTISTNTAKVGKDENERDLAKLEYETKRLQYLLKERQIESRRANQALQDSIRKAHEFLDSISGV</sequence>
<feature type="region of interest" description="Disordered" evidence="1">
    <location>
        <begin position="1"/>
        <end position="25"/>
    </location>
</feature>